<dbReference type="PANTHER" id="PTHR48085:SF5">
    <property type="entry name" value="CADMIUM_ZINC-TRANSPORTING ATPASE HMA4-RELATED"/>
    <property type="match status" value="1"/>
</dbReference>
<evidence type="ECO:0000313" key="6">
    <source>
        <dbReference type="Proteomes" id="UP000721954"/>
    </source>
</evidence>
<dbReference type="InterPro" id="IPR051014">
    <property type="entry name" value="Cation_Transport_ATPase_IB"/>
</dbReference>
<feature type="transmembrane region" description="Helical" evidence="3">
    <location>
        <begin position="84"/>
        <end position="110"/>
    </location>
</feature>
<keyword evidence="6" id="KW-1185">Reference proteome</keyword>
<gene>
    <name evidence="5" type="ORF">JW613_21570</name>
</gene>
<organism evidence="5 6">
    <name type="scientific">Streptomyces smyrnaeus</name>
    <dbReference type="NCBI Taxonomy" id="1387713"/>
    <lineage>
        <taxon>Bacteria</taxon>
        <taxon>Bacillati</taxon>
        <taxon>Actinomycetota</taxon>
        <taxon>Actinomycetes</taxon>
        <taxon>Kitasatosporales</taxon>
        <taxon>Streptomycetaceae</taxon>
        <taxon>Streptomyces</taxon>
    </lineage>
</organism>
<evidence type="ECO:0000256" key="1">
    <source>
        <dbReference type="ARBA" id="ARBA00004141"/>
    </source>
</evidence>
<proteinExistence type="inferred from homology"/>
<comment type="caution">
    <text evidence="5">The sequence shown here is derived from an EMBL/GenBank/DDBJ whole genome shotgun (WGS) entry which is preliminary data.</text>
</comment>
<name>A0ABS3XZQ6_9ACTN</name>
<feature type="domain" description="P-type ATPase A" evidence="4">
    <location>
        <begin position="133"/>
        <end position="232"/>
    </location>
</feature>
<evidence type="ECO:0000256" key="2">
    <source>
        <dbReference type="ARBA" id="ARBA00006024"/>
    </source>
</evidence>
<dbReference type="Proteomes" id="UP000721954">
    <property type="component" value="Unassembled WGS sequence"/>
</dbReference>
<dbReference type="SUPFAM" id="SSF81653">
    <property type="entry name" value="Calcium ATPase, transduction domain A"/>
    <property type="match status" value="1"/>
</dbReference>
<sequence length="304" mass="31918">MDHFLRFTSVEFTRRVFSAVPRSRLEQVLLAVTAAALAAGGTTWLGGTRGTADLCWGLGTVAAVGPASAWVVSALRQHRAGVDLIAVLALGGTLVVGEYLAGALIALMLATGRTLEAAAQPRASHDLRALLEHAPRSARRRIGSDVRTVPLAEVAVGDVLVVGPGEVVPVDGRVVGSTAVLDESVLTGEPQAVERTAGRAVRSGAVNAGGAFDLRASATAQDSTYAGIVRLAREAGAESAPVVRLADRYAAWFLPLSLSRCLRTRPPRVARARSSGGGLEWAWCYYGMSGAWVCTSWSPRQVRR</sequence>
<reference evidence="5 6" key="1">
    <citation type="submission" date="2021-02" db="EMBL/GenBank/DDBJ databases">
        <title>Streptomyces spirodelae sp. nov., isolated from duckweed.</title>
        <authorList>
            <person name="Saimee Y."/>
            <person name="Duangmal K."/>
        </authorList>
    </citation>
    <scope>NUCLEOTIDE SEQUENCE [LARGE SCALE GENOMIC DNA]</scope>
    <source>
        <strain evidence="5 6">DSM 42105</strain>
    </source>
</reference>
<keyword evidence="3" id="KW-0812">Transmembrane</keyword>
<dbReference type="Pfam" id="PF00122">
    <property type="entry name" value="E1-E2_ATPase"/>
    <property type="match status" value="1"/>
</dbReference>
<comment type="similarity">
    <text evidence="2">Belongs to the cation transport ATPase (P-type) (TC 3.A.3) family. Type IB subfamily.</text>
</comment>
<protein>
    <recommendedName>
        <fullName evidence="4">P-type ATPase A domain-containing protein</fullName>
    </recommendedName>
</protein>
<keyword evidence="3" id="KW-1133">Transmembrane helix</keyword>
<dbReference type="InterPro" id="IPR059000">
    <property type="entry name" value="ATPase_P-type_domA"/>
</dbReference>
<dbReference type="Gene3D" id="2.70.150.10">
    <property type="entry name" value="Calcium-transporting ATPase, cytoplasmic transduction domain A"/>
    <property type="match status" value="1"/>
</dbReference>
<feature type="transmembrane region" description="Helical" evidence="3">
    <location>
        <begin position="54"/>
        <end position="72"/>
    </location>
</feature>
<evidence type="ECO:0000259" key="4">
    <source>
        <dbReference type="Pfam" id="PF00122"/>
    </source>
</evidence>
<dbReference type="PANTHER" id="PTHR48085">
    <property type="entry name" value="CADMIUM/ZINC-TRANSPORTING ATPASE HMA2-RELATED"/>
    <property type="match status" value="1"/>
</dbReference>
<comment type="subcellular location">
    <subcellularLocation>
        <location evidence="1">Membrane</location>
        <topology evidence="1">Multi-pass membrane protein</topology>
    </subcellularLocation>
</comment>
<feature type="transmembrane region" description="Helical" evidence="3">
    <location>
        <begin position="28"/>
        <end position="47"/>
    </location>
</feature>
<evidence type="ECO:0000256" key="3">
    <source>
        <dbReference type="SAM" id="Phobius"/>
    </source>
</evidence>
<evidence type="ECO:0000313" key="5">
    <source>
        <dbReference type="EMBL" id="MBO8200878.1"/>
    </source>
</evidence>
<keyword evidence="3" id="KW-0472">Membrane</keyword>
<dbReference type="EMBL" id="JAFFZM010000013">
    <property type="protein sequence ID" value="MBO8200878.1"/>
    <property type="molecule type" value="Genomic_DNA"/>
</dbReference>
<accession>A0ABS3XZQ6</accession>
<dbReference type="InterPro" id="IPR008250">
    <property type="entry name" value="ATPase_P-typ_transduc_dom_A_sf"/>
</dbReference>